<dbReference type="InterPro" id="IPR000189">
    <property type="entry name" value="Transglyc_AS"/>
</dbReference>
<dbReference type="InterPro" id="IPR008258">
    <property type="entry name" value="Transglycosylase_SLT_dom_1"/>
</dbReference>
<dbReference type="OrthoDB" id="9815002at2"/>
<keyword evidence="4" id="KW-1185">Reference proteome</keyword>
<evidence type="ECO:0000259" key="2">
    <source>
        <dbReference type="Pfam" id="PF01464"/>
    </source>
</evidence>
<dbReference type="AlphaFoldDB" id="A0A2T0BA27"/>
<dbReference type="RefSeq" id="WP_106060900.1">
    <property type="nucleotide sequence ID" value="NZ_PVXQ01000044.1"/>
</dbReference>
<dbReference type="GO" id="GO:0016020">
    <property type="term" value="C:membrane"/>
    <property type="evidence" value="ECO:0007669"/>
    <property type="project" value="InterPro"/>
</dbReference>
<accession>A0A2T0BA27</accession>
<evidence type="ECO:0000313" key="4">
    <source>
        <dbReference type="Proteomes" id="UP000239471"/>
    </source>
</evidence>
<comment type="similarity">
    <text evidence="1">Belongs to the transglycosylase Slt family.</text>
</comment>
<dbReference type="EC" id="4.2.2.-" evidence="3"/>
<dbReference type="Proteomes" id="UP000239471">
    <property type="component" value="Unassembled WGS sequence"/>
</dbReference>
<dbReference type="Pfam" id="PF01464">
    <property type="entry name" value="SLT"/>
    <property type="match status" value="1"/>
</dbReference>
<organism evidence="3 4">
    <name type="scientific">Clostridium vincentii</name>
    <dbReference type="NCBI Taxonomy" id="52704"/>
    <lineage>
        <taxon>Bacteria</taxon>
        <taxon>Bacillati</taxon>
        <taxon>Bacillota</taxon>
        <taxon>Clostridia</taxon>
        <taxon>Eubacteriales</taxon>
        <taxon>Clostridiaceae</taxon>
        <taxon>Clostridium</taxon>
    </lineage>
</organism>
<dbReference type="SUPFAM" id="SSF53955">
    <property type="entry name" value="Lysozyme-like"/>
    <property type="match status" value="1"/>
</dbReference>
<dbReference type="CDD" id="cd00254">
    <property type="entry name" value="LT-like"/>
    <property type="match status" value="1"/>
</dbReference>
<dbReference type="PANTHER" id="PTHR37423">
    <property type="entry name" value="SOLUBLE LYTIC MUREIN TRANSGLYCOSYLASE-RELATED"/>
    <property type="match status" value="1"/>
</dbReference>
<evidence type="ECO:0000313" key="3">
    <source>
        <dbReference type="EMBL" id="PRR80705.1"/>
    </source>
</evidence>
<evidence type="ECO:0000256" key="1">
    <source>
        <dbReference type="ARBA" id="ARBA00007734"/>
    </source>
</evidence>
<gene>
    <name evidence="3" type="primary">mltF</name>
    <name evidence="3" type="ORF">CLVI_29960</name>
</gene>
<dbReference type="PANTHER" id="PTHR37423:SF2">
    <property type="entry name" value="MEMBRANE-BOUND LYTIC MUREIN TRANSGLYCOSYLASE C"/>
    <property type="match status" value="1"/>
</dbReference>
<dbReference type="Gene3D" id="1.10.530.10">
    <property type="match status" value="1"/>
</dbReference>
<reference evidence="3 4" key="1">
    <citation type="submission" date="2018-03" db="EMBL/GenBank/DDBJ databases">
        <title>Genome sequence of Clostridium vincentii DSM 10228.</title>
        <authorList>
            <person name="Poehlein A."/>
            <person name="Daniel R."/>
        </authorList>
    </citation>
    <scope>NUCLEOTIDE SEQUENCE [LARGE SCALE GENOMIC DNA]</scope>
    <source>
        <strain evidence="3 4">DSM 10228</strain>
    </source>
</reference>
<dbReference type="InterPro" id="IPR023346">
    <property type="entry name" value="Lysozyme-like_dom_sf"/>
</dbReference>
<dbReference type="EMBL" id="PVXQ01000044">
    <property type="protein sequence ID" value="PRR80705.1"/>
    <property type="molecule type" value="Genomic_DNA"/>
</dbReference>
<sequence>MNTIETENLQQQQKVQELLKMQMMEKILKDSLGDGMEFEIVYQAMIDSMTNESSQSELASLLSGTDSSNDQDIEELSELLSNGLTYNSSTNRVNTSTYTGSDSSMSEIYDAVNKYSEQYGVDSKLVLSIIKTESNFNANAVSSAGAQGLMQLMPANSKAQGLSNPLDVEQNIKGGIELLKGYLDSYGGNVEMALMAYNGGIGNMQRRGVTSTSDLYKMPGETQNYVPKVMNYYENGI</sequence>
<feature type="domain" description="Transglycosylase SLT" evidence="2">
    <location>
        <begin position="111"/>
        <end position="207"/>
    </location>
</feature>
<dbReference type="GO" id="GO:0000270">
    <property type="term" value="P:peptidoglycan metabolic process"/>
    <property type="evidence" value="ECO:0007669"/>
    <property type="project" value="InterPro"/>
</dbReference>
<proteinExistence type="inferred from homology"/>
<dbReference type="GO" id="GO:0008933">
    <property type="term" value="F:peptidoglycan lytic transglycosylase activity"/>
    <property type="evidence" value="ECO:0007669"/>
    <property type="project" value="InterPro"/>
</dbReference>
<keyword evidence="3" id="KW-0456">Lyase</keyword>
<dbReference type="PROSITE" id="PS00922">
    <property type="entry name" value="TRANSGLYCOSYLASE"/>
    <property type="match status" value="1"/>
</dbReference>
<protein>
    <submittedName>
        <fullName evidence="3">Membrane-bound lytic murein transglycosylase F</fullName>
        <ecNumber evidence="3">4.2.2.-</ecNumber>
    </submittedName>
</protein>
<name>A0A2T0BA27_9CLOT</name>
<comment type="caution">
    <text evidence="3">The sequence shown here is derived from an EMBL/GenBank/DDBJ whole genome shotgun (WGS) entry which is preliminary data.</text>
</comment>